<evidence type="ECO:0000256" key="2">
    <source>
        <dbReference type="ARBA" id="ARBA00022630"/>
    </source>
</evidence>
<evidence type="ECO:0000256" key="3">
    <source>
        <dbReference type="ARBA" id="ARBA00022643"/>
    </source>
</evidence>
<dbReference type="InterPro" id="IPR037396">
    <property type="entry name" value="FMN_HAD"/>
</dbReference>
<protein>
    <recommendedName>
        <fullName evidence="5">FMN hydroxy acid dehydrogenase domain-containing protein</fullName>
    </recommendedName>
</protein>
<dbReference type="PROSITE" id="PS51349">
    <property type="entry name" value="FMN_HYDROXY_ACID_DH_2"/>
    <property type="match status" value="1"/>
</dbReference>
<sequence length="86" mass="8675">MLLDGGVRRGGDVAKALALGAHAVMIGRAYLWGLAANGQAGVENVLDILRGGLDSAVLGLGHAAVDELNPDDLVIPDGFTRVLGTG</sequence>
<keyword evidence="2" id="KW-0285">Flavoprotein</keyword>
<gene>
    <name evidence="6" type="ORF">SHKM778_33040</name>
</gene>
<evidence type="ECO:0000256" key="4">
    <source>
        <dbReference type="ARBA" id="ARBA00023002"/>
    </source>
</evidence>
<dbReference type="Gene3D" id="3.20.20.70">
    <property type="entry name" value="Aldolase class I"/>
    <property type="match status" value="1"/>
</dbReference>
<proteinExistence type="predicted"/>
<dbReference type="PANTHER" id="PTHR10578:SF107">
    <property type="entry name" value="2-HYDROXYACID OXIDASE 1"/>
    <property type="match status" value="1"/>
</dbReference>
<dbReference type="GO" id="GO:0016491">
    <property type="term" value="F:oxidoreductase activity"/>
    <property type="evidence" value="ECO:0007669"/>
    <property type="project" value="UniProtKB-KW"/>
</dbReference>
<keyword evidence="4" id="KW-0560">Oxidoreductase</keyword>
<organism evidence="6">
    <name type="scientific">Streptomyces haneummycinicus</name>
    <dbReference type="NCBI Taxonomy" id="3074435"/>
    <lineage>
        <taxon>Bacteria</taxon>
        <taxon>Bacillati</taxon>
        <taxon>Actinomycetota</taxon>
        <taxon>Actinomycetes</taxon>
        <taxon>Kitasatosporales</taxon>
        <taxon>Streptomycetaceae</taxon>
        <taxon>Streptomyces</taxon>
    </lineage>
</organism>
<dbReference type="EMBL" id="AP035768">
    <property type="protein sequence ID" value="BFO16916.1"/>
    <property type="molecule type" value="Genomic_DNA"/>
</dbReference>
<evidence type="ECO:0000256" key="1">
    <source>
        <dbReference type="ARBA" id="ARBA00001917"/>
    </source>
</evidence>
<dbReference type="InterPro" id="IPR000262">
    <property type="entry name" value="FMN-dep_DH"/>
</dbReference>
<reference evidence="6" key="2">
    <citation type="submission" date="2024-07" db="EMBL/GenBank/DDBJ databases">
        <title>Streptomyces haneummycinica sp. nov., a new antibiotic-producing actinobacterium isolated from marine sediment.</title>
        <authorList>
            <person name="Uemura M."/>
            <person name="Hamada M."/>
            <person name="Hirano S."/>
            <person name="Kobayashi K."/>
            <person name="Ohshiro T."/>
            <person name="Kobayashi T."/>
            <person name="Terahara T."/>
        </authorList>
    </citation>
    <scope>NUCLEOTIDE SEQUENCE</scope>
    <source>
        <strain evidence="6">KM77-8</strain>
    </source>
</reference>
<dbReference type="SUPFAM" id="SSF51395">
    <property type="entry name" value="FMN-linked oxidoreductases"/>
    <property type="match status" value="1"/>
</dbReference>
<dbReference type="AlphaFoldDB" id="A0AAT9HHL6"/>
<evidence type="ECO:0000259" key="5">
    <source>
        <dbReference type="PROSITE" id="PS51349"/>
    </source>
</evidence>
<dbReference type="PANTHER" id="PTHR10578">
    <property type="entry name" value="S -2-HYDROXY-ACID OXIDASE-RELATED"/>
    <property type="match status" value="1"/>
</dbReference>
<dbReference type="InterPro" id="IPR013785">
    <property type="entry name" value="Aldolase_TIM"/>
</dbReference>
<accession>A0AAT9HHL6</accession>
<reference evidence="6" key="1">
    <citation type="submission" date="2024-06" db="EMBL/GenBank/DDBJ databases">
        <authorList>
            <consortium name="consrtm"/>
            <person name="Uemura M."/>
            <person name="Terahara T."/>
        </authorList>
    </citation>
    <scope>NUCLEOTIDE SEQUENCE</scope>
    <source>
        <strain evidence="6">KM77-8</strain>
    </source>
</reference>
<dbReference type="Pfam" id="PF01070">
    <property type="entry name" value="FMN_dh"/>
    <property type="match status" value="1"/>
</dbReference>
<comment type="cofactor">
    <cofactor evidence="1">
        <name>FMN</name>
        <dbReference type="ChEBI" id="CHEBI:58210"/>
    </cofactor>
</comment>
<evidence type="ECO:0000313" key="6">
    <source>
        <dbReference type="EMBL" id="BFO16916.1"/>
    </source>
</evidence>
<keyword evidence="3" id="KW-0288">FMN</keyword>
<name>A0AAT9HHL6_9ACTN</name>
<feature type="domain" description="FMN hydroxy acid dehydrogenase" evidence="5">
    <location>
        <begin position="1"/>
        <end position="78"/>
    </location>
</feature>